<protein>
    <submittedName>
        <fullName evidence="2">Thioredoxin</fullName>
    </submittedName>
</protein>
<dbReference type="Pfam" id="PF00085">
    <property type="entry name" value="Thioredoxin"/>
    <property type="match status" value="1"/>
</dbReference>
<reference evidence="2 3" key="1">
    <citation type="submission" date="2006-02" db="EMBL/GenBank/DDBJ databases">
        <authorList>
            <person name="Amann R."/>
            <person name="Ferriera S."/>
            <person name="Johnson J."/>
            <person name="Kravitz S."/>
            <person name="Halpern A."/>
            <person name="Remington K."/>
            <person name="Beeson K."/>
            <person name="Tran B."/>
            <person name="Rogers Y.-H."/>
            <person name="Friedman R."/>
            <person name="Venter J.C."/>
        </authorList>
    </citation>
    <scope>NUCLEOTIDE SEQUENCE [LARGE SCALE GENOMIC DNA]</scope>
    <source>
        <strain evidence="2 3">DSM 3645</strain>
    </source>
</reference>
<dbReference type="EMBL" id="AANZ01000005">
    <property type="protein sequence ID" value="EAQ81240.1"/>
    <property type="molecule type" value="Genomic_DNA"/>
</dbReference>
<dbReference type="CDD" id="cd02956">
    <property type="entry name" value="ybbN"/>
    <property type="match status" value="1"/>
</dbReference>
<dbReference type="AlphaFoldDB" id="A3ZPW7"/>
<dbReference type="PANTHER" id="PTHR43601:SF3">
    <property type="entry name" value="THIOREDOXIN, MITOCHONDRIAL"/>
    <property type="match status" value="1"/>
</dbReference>
<dbReference type="PANTHER" id="PTHR43601">
    <property type="entry name" value="THIOREDOXIN, MITOCHONDRIAL"/>
    <property type="match status" value="1"/>
</dbReference>
<accession>A3ZPW7</accession>
<evidence type="ECO:0000313" key="3">
    <source>
        <dbReference type="Proteomes" id="UP000004358"/>
    </source>
</evidence>
<dbReference type="InterPro" id="IPR011990">
    <property type="entry name" value="TPR-like_helical_dom_sf"/>
</dbReference>
<organism evidence="2 3">
    <name type="scientific">Blastopirellula marina DSM 3645</name>
    <dbReference type="NCBI Taxonomy" id="314230"/>
    <lineage>
        <taxon>Bacteria</taxon>
        <taxon>Pseudomonadati</taxon>
        <taxon>Planctomycetota</taxon>
        <taxon>Planctomycetia</taxon>
        <taxon>Pirellulales</taxon>
        <taxon>Pirellulaceae</taxon>
        <taxon>Blastopirellula</taxon>
    </lineage>
</organism>
<dbReference type="InterPro" id="IPR036249">
    <property type="entry name" value="Thioredoxin-like_sf"/>
</dbReference>
<name>A3ZPW7_9BACT</name>
<dbReference type="InterPro" id="IPR013766">
    <property type="entry name" value="Thioredoxin_domain"/>
</dbReference>
<dbReference type="Proteomes" id="UP000004358">
    <property type="component" value="Unassembled WGS sequence"/>
</dbReference>
<dbReference type="GO" id="GO:0006950">
    <property type="term" value="P:response to stress"/>
    <property type="evidence" value="ECO:0007669"/>
    <property type="project" value="UniProtKB-ARBA"/>
</dbReference>
<dbReference type="Pfam" id="PF14559">
    <property type="entry name" value="TPR_19"/>
    <property type="match status" value="1"/>
</dbReference>
<dbReference type="Gene3D" id="1.25.40.10">
    <property type="entry name" value="Tetratricopeptide repeat domain"/>
    <property type="match status" value="1"/>
</dbReference>
<dbReference type="GO" id="GO:0045454">
    <property type="term" value="P:cell redox homeostasis"/>
    <property type="evidence" value="ECO:0007669"/>
    <property type="project" value="TreeGrafter"/>
</dbReference>
<comment type="caution">
    <text evidence="2">The sequence shown here is derived from an EMBL/GenBank/DDBJ whole genome shotgun (WGS) entry which is preliminary data.</text>
</comment>
<evidence type="ECO:0000259" key="1">
    <source>
        <dbReference type="PROSITE" id="PS51352"/>
    </source>
</evidence>
<dbReference type="SUPFAM" id="SSF52833">
    <property type="entry name" value="Thioredoxin-like"/>
    <property type="match status" value="1"/>
</dbReference>
<dbReference type="SUPFAM" id="SSF48452">
    <property type="entry name" value="TPR-like"/>
    <property type="match status" value="1"/>
</dbReference>
<dbReference type="RefSeq" id="WP_002652429.1">
    <property type="nucleotide sequence ID" value="NZ_CH672376.1"/>
</dbReference>
<dbReference type="Pfam" id="PF14561">
    <property type="entry name" value="TPR_20"/>
    <property type="match status" value="1"/>
</dbReference>
<dbReference type="Gene3D" id="3.40.30.10">
    <property type="entry name" value="Glutaredoxin"/>
    <property type="match status" value="1"/>
</dbReference>
<gene>
    <name evidence="2" type="ORF">DSM3645_22651</name>
</gene>
<dbReference type="OrthoDB" id="9790390at2"/>
<feature type="domain" description="Thioredoxin" evidence="1">
    <location>
        <begin position="1"/>
        <end position="114"/>
    </location>
</feature>
<dbReference type="PROSITE" id="PS51352">
    <property type="entry name" value="THIOREDOXIN_2"/>
    <property type="match status" value="1"/>
</dbReference>
<sequence>MPQQSPWIVEVTPENFETEVLERSREAPVVVDFWGAWCQPCQMLMPILEKLAVEMAGKFYLAKADTEVVPQLAAQFNVQGVPAVFALRDGAVVDFFDGMRPEEFVRGWIERQLPNQAETLLAEVRNTLGAEPSAVEAKLQQAIELDPKLDVAKIMLAEHYYDQQRNDEATAMIATLEERGFLEPEAEKVKAALELRKLGDAAGGVEACRAEMAVSPDDAEKMLKLAESLAAAGQFEESLETALAVVRKDRAGHGETARQLMVDVFRQLADDEELVNNYRRKLATALY</sequence>
<proteinExistence type="predicted"/>
<dbReference type="HOGENOM" id="CLU_046120_0_0_0"/>
<evidence type="ECO:0000313" key="2">
    <source>
        <dbReference type="EMBL" id="EAQ81240.1"/>
    </source>
</evidence>
<dbReference type="STRING" id="314230.DSM3645_22651"/>
<dbReference type="eggNOG" id="COG3118">
    <property type="taxonomic scope" value="Bacteria"/>
</dbReference>